<dbReference type="EMBL" id="LNXV01000037">
    <property type="protein sequence ID" value="KTC76520.1"/>
    <property type="molecule type" value="Genomic_DNA"/>
</dbReference>
<dbReference type="PATRIC" id="fig|29422.6.peg.3415"/>
<dbReference type="OrthoDB" id="5647204at2"/>
<dbReference type="AlphaFoldDB" id="A0A0W0RZS8"/>
<evidence type="ECO:0000313" key="1">
    <source>
        <dbReference type="EMBL" id="KTC76520.1"/>
    </source>
</evidence>
<evidence type="ECO:0000313" key="2">
    <source>
        <dbReference type="Proteomes" id="UP000054742"/>
    </source>
</evidence>
<keyword evidence="2" id="KW-1185">Reference proteome</keyword>
<dbReference type="RefSeq" id="WP_058443191.1">
    <property type="nucleotide sequence ID" value="NZ_CAAAHU010000024.1"/>
</dbReference>
<proteinExistence type="predicted"/>
<sequence length="76" mass="8131">MNDSYGNADFARIKKSSIYPVNNDENNEASKGYILNLVALANARMAYKIDGYLAHAVSGTKGLEAGDKDCVANGCK</sequence>
<protein>
    <submittedName>
        <fullName evidence="1">Uncharacterized protein</fullName>
    </submittedName>
</protein>
<accession>A0A0W0RZS8</accession>
<dbReference type="Proteomes" id="UP000054742">
    <property type="component" value="Unassembled WGS sequence"/>
</dbReference>
<dbReference type="STRING" id="29422.Lbru_3233"/>
<name>A0A0W0RZS8_9GAMM</name>
<gene>
    <name evidence="1" type="ORF">Lbru_3233</name>
</gene>
<organism evidence="1 2">
    <name type="scientific">Legionella brunensis</name>
    <dbReference type="NCBI Taxonomy" id="29422"/>
    <lineage>
        <taxon>Bacteria</taxon>
        <taxon>Pseudomonadati</taxon>
        <taxon>Pseudomonadota</taxon>
        <taxon>Gammaproteobacteria</taxon>
        <taxon>Legionellales</taxon>
        <taxon>Legionellaceae</taxon>
        <taxon>Legionella</taxon>
    </lineage>
</organism>
<comment type="caution">
    <text evidence="1">The sequence shown here is derived from an EMBL/GenBank/DDBJ whole genome shotgun (WGS) entry which is preliminary data.</text>
</comment>
<reference evidence="1 2" key="1">
    <citation type="submission" date="2015-11" db="EMBL/GenBank/DDBJ databases">
        <title>Genomic analysis of 38 Legionella species identifies large and diverse effector repertoires.</title>
        <authorList>
            <person name="Burstein D."/>
            <person name="Amaro F."/>
            <person name="Zusman T."/>
            <person name="Lifshitz Z."/>
            <person name="Cohen O."/>
            <person name="Gilbert J.A."/>
            <person name="Pupko T."/>
            <person name="Shuman H.A."/>
            <person name="Segal G."/>
        </authorList>
    </citation>
    <scope>NUCLEOTIDE SEQUENCE [LARGE SCALE GENOMIC DNA]</scope>
    <source>
        <strain evidence="1 2">ATCC 43878</strain>
    </source>
</reference>